<dbReference type="EC" id="2.7.1.21" evidence="7"/>
<evidence type="ECO:0000256" key="3">
    <source>
        <dbReference type="ARBA" id="ARBA00022679"/>
    </source>
</evidence>
<evidence type="ECO:0000256" key="1">
    <source>
        <dbReference type="ARBA" id="ARBA00022518"/>
    </source>
</evidence>
<keyword evidence="1" id="KW-0244">Early protein</keyword>
<dbReference type="GO" id="GO:0004797">
    <property type="term" value="F:thymidine kinase activity"/>
    <property type="evidence" value="ECO:0007669"/>
    <property type="project" value="UniProtKB-EC"/>
</dbReference>
<dbReference type="GO" id="GO:0071897">
    <property type="term" value="P:DNA biosynthetic process"/>
    <property type="evidence" value="ECO:0007669"/>
    <property type="project" value="UniProtKB-KW"/>
</dbReference>
<dbReference type="InterPro" id="IPR027417">
    <property type="entry name" value="P-loop_NTPase"/>
</dbReference>
<dbReference type="GO" id="GO:0006230">
    <property type="term" value="P:TMP biosynthetic process"/>
    <property type="evidence" value="ECO:0007669"/>
    <property type="project" value="InterPro"/>
</dbReference>
<protein>
    <submittedName>
        <fullName evidence="7">Thymidine kinase</fullName>
        <ecNumber evidence="7">2.7.1.21</ecNumber>
    </submittedName>
</protein>
<evidence type="ECO:0000256" key="4">
    <source>
        <dbReference type="ARBA" id="ARBA00022741"/>
    </source>
</evidence>
<sequence>MEVKICRFYIDGCYGTGKSTAALNFIKLEKNNPVYYFPEPMAFWRIILETDIVQGIYSVQDRKLRGELSLNDASLITAQLQTKFSTPYILLHSNISKFFGENVTFGIPEVIFIFDRHPIASIVCFPLARYLIGDMTLESVISIITTLPKETPGGNLVITDLSEDELLQRLKKRSRKGEKIDLNLLHALQNVYTMLINTKRFLELNDWYKEWDKLPVFNDCDKNYFLSQFCLEKDKPSINDTLFRVFKTSSLVKKNRSPFIIYKWALEKLVDSLENLKIFKVSFQGSPDVCVSNIREIISHMTITSTSKRFLQNLIETSKSFSKEMYCD</sequence>
<dbReference type="GO" id="GO:0005524">
    <property type="term" value="F:ATP binding"/>
    <property type="evidence" value="ECO:0007669"/>
    <property type="project" value="UniProtKB-KW"/>
</dbReference>
<dbReference type="HAMAP" id="MF_04029">
    <property type="entry name" value="HSV_KITH"/>
    <property type="match status" value="1"/>
</dbReference>
<proteinExistence type="inferred from homology"/>
<evidence type="ECO:0000313" key="7">
    <source>
        <dbReference type="EMBL" id="CAA53391.1"/>
    </source>
</evidence>
<dbReference type="InterPro" id="IPR001889">
    <property type="entry name" value="Herpes_TK"/>
</dbReference>
<dbReference type="EMBL" id="X75765">
    <property type="protein sequence ID" value="CAA53391.1"/>
    <property type="molecule type" value="Genomic_DNA"/>
</dbReference>
<keyword evidence="2" id="KW-0237">DNA synthesis</keyword>
<dbReference type="SUPFAM" id="SSF52540">
    <property type="entry name" value="P-loop containing nucleoside triphosphate hydrolases"/>
    <property type="match status" value="1"/>
</dbReference>
<dbReference type="Pfam" id="PF00693">
    <property type="entry name" value="Herpes_TK"/>
    <property type="match status" value="1"/>
</dbReference>
<name>Q90020_9ALPH</name>
<evidence type="ECO:0000256" key="2">
    <source>
        <dbReference type="ARBA" id="ARBA00022634"/>
    </source>
</evidence>
<keyword evidence="5 7" id="KW-0418">Kinase</keyword>
<keyword evidence="6" id="KW-0067">ATP-binding</keyword>
<dbReference type="Gene3D" id="3.40.50.300">
    <property type="entry name" value="P-loop containing nucleotide triphosphate hydrolases"/>
    <property type="match status" value="1"/>
</dbReference>
<reference evidence="7" key="2">
    <citation type="journal article" date="1996" name="J. Gen. Virol.">
        <title>Gene organization in the UL region and inverted repeats of the canine herpesvirus genome.</title>
        <authorList>
            <person name="Remond M."/>
            <person name="Sheldrick P."/>
            <person name="Lebreton F."/>
            <person name="Nardeux P."/>
            <person name="Foulon T."/>
        </authorList>
    </citation>
    <scope>NUCLEOTIDE SEQUENCE</scope>
    <source>
        <strain evidence="7">MR1</strain>
    </source>
</reference>
<evidence type="ECO:0000256" key="6">
    <source>
        <dbReference type="ARBA" id="ARBA00022840"/>
    </source>
</evidence>
<evidence type="ECO:0000256" key="5">
    <source>
        <dbReference type="ARBA" id="ARBA00022777"/>
    </source>
</evidence>
<accession>Q90020</accession>
<keyword evidence="3 7" id="KW-0808">Transferase</keyword>
<reference evidence="7" key="1">
    <citation type="journal article" date="1995" name="Virus Res.">
        <title>Sequence of the canine herpesvirus thymidine kinase gene: taxon-preferred amino acid residues in the alphaherpesviral thymidine kinases.</title>
        <authorList>
            <person name="Remond M."/>
            <person name="Sheldrick P."/>
            <person name="Lebreton F."/>
            <person name="Foulon T."/>
        </authorList>
    </citation>
    <scope>NUCLEOTIDE SEQUENCE</scope>
    <source>
        <strain evidence="7">MR1</strain>
    </source>
</reference>
<organism evidence="7">
    <name type="scientific">Canid alphaherpesvirus 1</name>
    <dbReference type="NCBI Taxonomy" id="170325"/>
    <lineage>
        <taxon>Viruses</taxon>
        <taxon>Duplodnaviria</taxon>
        <taxon>Heunggongvirae</taxon>
        <taxon>Peploviricota</taxon>
        <taxon>Herviviricetes</taxon>
        <taxon>Herpesvirales</taxon>
        <taxon>Orthoherpesviridae</taxon>
        <taxon>Alphaherpesvirinae</taxon>
        <taxon>Varicellovirus</taxon>
        <taxon>Varicellovirus canidalpha1</taxon>
    </lineage>
</organism>
<keyword evidence="4" id="KW-0547">Nucleotide-binding</keyword>